<proteinExistence type="predicted"/>
<dbReference type="AlphaFoldDB" id="A0A0A9C074"/>
<reference evidence="1" key="2">
    <citation type="journal article" date="2015" name="Data Brief">
        <title>Shoot transcriptome of the giant reed, Arundo donax.</title>
        <authorList>
            <person name="Barrero R.A."/>
            <person name="Guerrero F.D."/>
            <person name="Moolhuijzen P."/>
            <person name="Goolsby J.A."/>
            <person name="Tidwell J."/>
            <person name="Bellgard S.E."/>
            <person name="Bellgard M.I."/>
        </authorList>
    </citation>
    <scope>NUCLEOTIDE SEQUENCE</scope>
    <source>
        <tissue evidence="1">Shoot tissue taken approximately 20 cm above the soil surface</tissue>
    </source>
</reference>
<protein>
    <submittedName>
        <fullName evidence="1">Uncharacterized protein</fullName>
    </submittedName>
</protein>
<evidence type="ECO:0000313" key="1">
    <source>
        <dbReference type="EMBL" id="JAD64927.1"/>
    </source>
</evidence>
<name>A0A0A9C074_ARUDO</name>
<organism evidence="1">
    <name type="scientific">Arundo donax</name>
    <name type="common">Giant reed</name>
    <name type="synonym">Donax arundinaceus</name>
    <dbReference type="NCBI Taxonomy" id="35708"/>
    <lineage>
        <taxon>Eukaryota</taxon>
        <taxon>Viridiplantae</taxon>
        <taxon>Streptophyta</taxon>
        <taxon>Embryophyta</taxon>
        <taxon>Tracheophyta</taxon>
        <taxon>Spermatophyta</taxon>
        <taxon>Magnoliopsida</taxon>
        <taxon>Liliopsida</taxon>
        <taxon>Poales</taxon>
        <taxon>Poaceae</taxon>
        <taxon>PACMAD clade</taxon>
        <taxon>Arundinoideae</taxon>
        <taxon>Arundineae</taxon>
        <taxon>Arundo</taxon>
    </lineage>
</organism>
<sequence length="40" mass="4279">MQIMLGCSAMQSAACVYKIAVIYFLATAAIQGVPETMHLC</sequence>
<reference evidence="1" key="1">
    <citation type="submission" date="2014-09" db="EMBL/GenBank/DDBJ databases">
        <authorList>
            <person name="Magalhaes I.L.F."/>
            <person name="Oliveira U."/>
            <person name="Santos F.R."/>
            <person name="Vidigal T.H.D.A."/>
            <person name="Brescovit A.D."/>
            <person name="Santos A.J."/>
        </authorList>
    </citation>
    <scope>NUCLEOTIDE SEQUENCE</scope>
    <source>
        <tissue evidence="1">Shoot tissue taken approximately 20 cm above the soil surface</tissue>
    </source>
</reference>
<accession>A0A0A9C074</accession>
<dbReference type="EMBL" id="GBRH01232968">
    <property type="protein sequence ID" value="JAD64927.1"/>
    <property type="molecule type" value="Transcribed_RNA"/>
</dbReference>